<evidence type="ECO:0000256" key="1">
    <source>
        <dbReference type="SAM" id="Phobius"/>
    </source>
</evidence>
<dbReference type="Proteomes" id="UP000593571">
    <property type="component" value="Unassembled WGS sequence"/>
</dbReference>
<keyword evidence="1" id="KW-0812">Transmembrane</keyword>
<evidence type="ECO:0000313" key="3">
    <source>
        <dbReference type="Proteomes" id="UP000593571"/>
    </source>
</evidence>
<dbReference type="EMBL" id="JACASE010000003">
    <property type="protein sequence ID" value="KAF6485669.1"/>
    <property type="molecule type" value="Genomic_DNA"/>
</dbReference>
<evidence type="ECO:0000313" key="2">
    <source>
        <dbReference type="EMBL" id="KAF6485669.1"/>
    </source>
</evidence>
<sequence>MPSSKGGVCWLCSAVLDLTQERKTSLQRRSFCGNKTPTDMVLLLVSWSCMKFSLINGTHLLMMFFIFIPFFFVCLFFSNGPLLLCLQICGHEVTHAGAEDRVIELKGHMELRRGSYPGPRTARVTMTIPWHSQKPFIMRKRRLREANDLPRVELQSVVLGL</sequence>
<name>A0A7J8INE6_ROUAE</name>
<reference evidence="2 3" key="1">
    <citation type="journal article" date="2020" name="Nature">
        <title>Six reference-quality genomes reveal evolution of bat adaptations.</title>
        <authorList>
            <person name="Jebb D."/>
            <person name="Huang Z."/>
            <person name="Pippel M."/>
            <person name="Hughes G.M."/>
            <person name="Lavrichenko K."/>
            <person name="Devanna P."/>
            <person name="Winkler S."/>
            <person name="Jermiin L.S."/>
            <person name="Skirmuntt E.C."/>
            <person name="Katzourakis A."/>
            <person name="Burkitt-Gray L."/>
            <person name="Ray D.A."/>
            <person name="Sullivan K.A.M."/>
            <person name="Roscito J.G."/>
            <person name="Kirilenko B.M."/>
            <person name="Davalos L.M."/>
            <person name="Corthals A.P."/>
            <person name="Power M.L."/>
            <person name="Jones G."/>
            <person name="Ransome R.D."/>
            <person name="Dechmann D.K.N."/>
            <person name="Locatelli A.G."/>
            <person name="Puechmaille S.J."/>
            <person name="Fedrigo O."/>
            <person name="Jarvis E.D."/>
            <person name="Hiller M."/>
            <person name="Vernes S.C."/>
            <person name="Myers E.W."/>
            <person name="Teeling E.C."/>
        </authorList>
    </citation>
    <scope>NUCLEOTIDE SEQUENCE [LARGE SCALE GENOMIC DNA]</scope>
    <source>
        <strain evidence="2">MRouAeg1</strain>
        <tissue evidence="2">Muscle</tissue>
    </source>
</reference>
<protein>
    <submittedName>
        <fullName evidence="2">Uncharacterized protein</fullName>
    </submittedName>
</protein>
<feature type="transmembrane region" description="Helical" evidence="1">
    <location>
        <begin position="60"/>
        <end position="78"/>
    </location>
</feature>
<organism evidence="2 3">
    <name type="scientific">Rousettus aegyptiacus</name>
    <name type="common">Egyptian fruit bat</name>
    <name type="synonym">Pteropus aegyptiacus</name>
    <dbReference type="NCBI Taxonomy" id="9407"/>
    <lineage>
        <taxon>Eukaryota</taxon>
        <taxon>Metazoa</taxon>
        <taxon>Chordata</taxon>
        <taxon>Craniata</taxon>
        <taxon>Vertebrata</taxon>
        <taxon>Euteleostomi</taxon>
        <taxon>Mammalia</taxon>
        <taxon>Eutheria</taxon>
        <taxon>Laurasiatheria</taxon>
        <taxon>Chiroptera</taxon>
        <taxon>Yinpterochiroptera</taxon>
        <taxon>Pteropodoidea</taxon>
        <taxon>Pteropodidae</taxon>
        <taxon>Rousettinae</taxon>
        <taxon>Rousettus</taxon>
    </lineage>
</organism>
<keyword evidence="3" id="KW-1185">Reference proteome</keyword>
<accession>A0A7J8INE6</accession>
<comment type="caution">
    <text evidence="2">The sequence shown here is derived from an EMBL/GenBank/DDBJ whole genome shotgun (WGS) entry which is preliminary data.</text>
</comment>
<gene>
    <name evidence="2" type="ORF">HJG63_010800</name>
</gene>
<keyword evidence="1" id="KW-1133">Transmembrane helix</keyword>
<keyword evidence="1" id="KW-0472">Membrane</keyword>
<dbReference type="AlphaFoldDB" id="A0A7J8INE6"/>
<proteinExistence type="predicted"/>